<dbReference type="Pfam" id="PF00583">
    <property type="entry name" value="Acetyltransf_1"/>
    <property type="match status" value="1"/>
</dbReference>
<name>A0A951IZK3_9BACT</name>
<proteinExistence type="predicted"/>
<dbReference type="InterPro" id="IPR000182">
    <property type="entry name" value="GNAT_dom"/>
</dbReference>
<keyword evidence="3" id="KW-1185">Reference proteome</keyword>
<gene>
    <name evidence="2" type="ORF">EGN73_13085</name>
</gene>
<dbReference type="Proteomes" id="UP000727490">
    <property type="component" value="Unassembled WGS sequence"/>
</dbReference>
<dbReference type="EMBL" id="RPHB01000006">
    <property type="protein sequence ID" value="MBW3468737.1"/>
    <property type="molecule type" value="Genomic_DNA"/>
</dbReference>
<dbReference type="CDD" id="cd04301">
    <property type="entry name" value="NAT_SF"/>
    <property type="match status" value="1"/>
</dbReference>
<protein>
    <submittedName>
        <fullName evidence="2">GNAT family N-acetyltransferase</fullName>
    </submittedName>
</protein>
<sequence length="148" mass="17037">MKNKTIKIRNGSIGEVVALSQKVPEFFQPYSEITYHERLTDRIHLILVAEIEGEAVGFKVGYESATPGVFYSWMGGVLATCRRMGIASRLADFQEEWARNHGYQKVRFKTRNSFGKMIHFGLNRGFMITDLIKKGQVKDYRIVMEKLL</sequence>
<organism evidence="2 3">
    <name type="scientific">Arthrospiribacter ruber</name>
    <dbReference type="NCBI Taxonomy" id="2487934"/>
    <lineage>
        <taxon>Bacteria</taxon>
        <taxon>Pseudomonadati</taxon>
        <taxon>Bacteroidota</taxon>
        <taxon>Cytophagia</taxon>
        <taxon>Cytophagales</taxon>
        <taxon>Cyclobacteriaceae</taxon>
        <taxon>Arthrospiribacter</taxon>
    </lineage>
</organism>
<dbReference type="RefSeq" id="WP_219290539.1">
    <property type="nucleotide sequence ID" value="NZ_RPHB01000006.1"/>
</dbReference>
<feature type="domain" description="N-acetyltransferase" evidence="1">
    <location>
        <begin position="6"/>
        <end position="148"/>
    </location>
</feature>
<dbReference type="PROSITE" id="PS51186">
    <property type="entry name" value="GNAT"/>
    <property type="match status" value="1"/>
</dbReference>
<comment type="caution">
    <text evidence="2">The sequence shown here is derived from an EMBL/GenBank/DDBJ whole genome shotgun (WGS) entry which is preliminary data.</text>
</comment>
<evidence type="ECO:0000259" key="1">
    <source>
        <dbReference type="PROSITE" id="PS51186"/>
    </source>
</evidence>
<evidence type="ECO:0000313" key="2">
    <source>
        <dbReference type="EMBL" id="MBW3468737.1"/>
    </source>
</evidence>
<dbReference type="AlphaFoldDB" id="A0A951IZK3"/>
<accession>A0A951IZK3</accession>
<evidence type="ECO:0000313" key="3">
    <source>
        <dbReference type="Proteomes" id="UP000727490"/>
    </source>
</evidence>
<dbReference type="GO" id="GO:0016747">
    <property type="term" value="F:acyltransferase activity, transferring groups other than amino-acyl groups"/>
    <property type="evidence" value="ECO:0007669"/>
    <property type="project" value="InterPro"/>
</dbReference>
<reference evidence="2 3" key="1">
    <citation type="journal article" date="2020" name="Syst. Appl. Microbiol.">
        <title>Arthrospiribacter ruber gen. nov., sp. nov., a novel bacterium isolated from Arthrospira cultures.</title>
        <authorList>
            <person name="Waleron M."/>
            <person name="Misztak A."/>
            <person name="Waleron M.M."/>
            <person name="Furmaniak M."/>
            <person name="Mrozik A."/>
            <person name="Waleron K."/>
        </authorList>
    </citation>
    <scope>NUCLEOTIDE SEQUENCE [LARGE SCALE GENOMIC DNA]</scope>
    <source>
        <strain evidence="2 3">DPMB0001</strain>
    </source>
</reference>